<dbReference type="EMBL" id="CP035806">
    <property type="protein sequence ID" value="QBE48077.1"/>
    <property type="molecule type" value="Genomic_DNA"/>
</dbReference>
<dbReference type="Gene3D" id="3.40.830.10">
    <property type="entry name" value="LigB-like"/>
    <property type="match status" value="1"/>
</dbReference>
<dbReference type="RefSeq" id="WP_130109225.1">
    <property type="nucleotide sequence ID" value="NZ_CP035806.1"/>
</dbReference>
<dbReference type="KEGG" id="ltr:EVS81_03900"/>
<keyword evidence="2" id="KW-0223">Dioxygenase</keyword>
<organism evidence="2 3">
    <name type="scientific">Leucobacter triazinivorans</name>
    <dbReference type="NCBI Taxonomy" id="1784719"/>
    <lineage>
        <taxon>Bacteria</taxon>
        <taxon>Bacillati</taxon>
        <taxon>Actinomycetota</taxon>
        <taxon>Actinomycetes</taxon>
        <taxon>Micrococcales</taxon>
        <taxon>Microbacteriaceae</taxon>
        <taxon>Leucobacter</taxon>
    </lineage>
</organism>
<sequence>MGKIVGAFTGSHSPGVTGWPERAEQAKREAIEGAFAEARRRIDALRPDAIIGISVEHFTNFNFGNLPAFAISTADSHLGPVTPEMAEFLNVEQHQYPGNGALGRHVYEFAIANEFDPALVEGGMAFDENFCVPFKHFDPDSKYPLVPIIVNGVNPPWPTAKRSYEFGEMIRRAVEAQDEVERVVVIGTGGLSHWVGLPESGTVNEEFDRDFIARIESGDPEQLKSYSPAEIDAAGNGAHEVRTWIAAAGAIGAPFEVLAYEPVPEWLTGTAVAAATPGFEGR</sequence>
<name>A0A4P6KCS4_9MICO</name>
<dbReference type="InterPro" id="IPR004183">
    <property type="entry name" value="Xdiol_dOase_suB"/>
</dbReference>
<evidence type="ECO:0000313" key="3">
    <source>
        <dbReference type="Proteomes" id="UP000289260"/>
    </source>
</evidence>
<dbReference type="GO" id="GO:0016702">
    <property type="term" value="F:oxidoreductase activity, acting on single donors with incorporation of molecular oxygen, incorporation of two atoms of oxygen"/>
    <property type="evidence" value="ECO:0007669"/>
    <property type="project" value="UniProtKB-ARBA"/>
</dbReference>
<dbReference type="Proteomes" id="UP000289260">
    <property type="component" value="Chromosome"/>
</dbReference>
<evidence type="ECO:0000259" key="1">
    <source>
        <dbReference type="Pfam" id="PF02900"/>
    </source>
</evidence>
<protein>
    <submittedName>
        <fullName evidence="2">2,3-dihydroxyphenylpropionate 1,2-dioxygenase</fullName>
    </submittedName>
</protein>
<dbReference type="SUPFAM" id="SSF53213">
    <property type="entry name" value="LigB-like"/>
    <property type="match status" value="1"/>
</dbReference>
<keyword evidence="3" id="KW-1185">Reference proteome</keyword>
<reference evidence="2 3" key="1">
    <citation type="submission" date="2019-02" db="EMBL/GenBank/DDBJ databases">
        <authorList>
            <person name="Sun L."/>
            <person name="Pan D."/>
            <person name="Wu X."/>
        </authorList>
    </citation>
    <scope>NUCLEOTIDE SEQUENCE [LARGE SCALE GENOMIC DNA]</scope>
    <source>
        <strain evidence="2 3">JW-1</strain>
    </source>
</reference>
<accession>A0A4P6KCS4</accession>
<gene>
    <name evidence="2" type="ORF">EVS81_03900</name>
</gene>
<dbReference type="GO" id="GO:0008198">
    <property type="term" value="F:ferrous iron binding"/>
    <property type="evidence" value="ECO:0007669"/>
    <property type="project" value="InterPro"/>
</dbReference>
<feature type="domain" description="Extradiol ring-cleavage dioxygenase class III enzyme subunit B" evidence="1">
    <location>
        <begin position="7"/>
        <end position="266"/>
    </location>
</feature>
<proteinExistence type="predicted"/>
<dbReference type="Pfam" id="PF02900">
    <property type="entry name" value="LigB"/>
    <property type="match status" value="1"/>
</dbReference>
<dbReference type="OrthoDB" id="8673673at2"/>
<dbReference type="AlphaFoldDB" id="A0A4P6KCS4"/>
<evidence type="ECO:0000313" key="2">
    <source>
        <dbReference type="EMBL" id="QBE48077.1"/>
    </source>
</evidence>
<keyword evidence="2" id="KW-0560">Oxidoreductase</keyword>
<dbReference type="CDD" id="cd07359">
    <property type="entry name" value="PCA_45_Doxase_B_like"/>
    <property type="match status" value="1"/>
</dbReference>